<reference evidence="2" key="2">
    <citation type="journal article" date="2021" name="PeerJ">
        <title>Extensive microbial diversity within the chicken gut microbiome revealed by metagenomics and culture.</title>
        <authorList>
            <person name="Gilroy R."/>
            <person name="Ravi A."/>
            <person name="Getino M."/>
            <person name="Pursley I."/>
            <person name="Horton D.L."/>
            <person name="Alikhan N.F."/>
            <person name="Baker D."/>
            <person name="Gharbi K."/>
            <person name="Hall N."/>
            <person name="Watson M."/>
            <person name="Adriaenssens E.M."/>
            <person name="Foster-Nyarko E."/>
            <person name="Jarju S."/>
            <person name="Secka A."/>
            <person name="Antonio M."/>
            <person name="Oren A."/>
            <person name="Chaudhuri R.R."/>
            <person name="La Ragione R."/>
            <person name="Hildebrand F."/>
            <person name="Pallen M.J."/>
        </authorList>
    </citation>
    <scope>NUCLEOTIDE SEQUENCE</scope>
    <source>
        <strain evidence="2">ChiSjej1B19-3389</strain>
    </source>
</reference>
<dbReference type="AlphaFoldDB" id="A0A9D0ZGV4"/>
<evidence type="ECO:0000256" key="1">
    <source>
        <dbReference type="SAM" id="MobiDB-lite"/>
    </source>
</evidence>
<feature type="region of interest" description="Disordered" evidence="1">
    <location>
        <begin position="1"/>
        <end position="70"/>
    </location>
</feature>
<feature type="non-terminal residue" evidence="2">
    <location>
        <position position="1"/>
    </location>
</feature>
<dbReference type="EMBL" id="DVFW01000019">
    <property type="protein sequence ID" value="HIQ80310.1"/>
    <property type="molecule type" value="Genomic_DNA"/>
</dbReference>
<name>A0A9D0ZGV4_9FIRM</name>
<feature type="compositionally biased region" description="Polar residues" evidence="1">
    <location>
        <begin position="41"/>
        <end position="59"/>
    </location>
</feature>
<sequence>NKMLKGEETDIPSNEYETVLPSTEEIEDESTTEGSDKGTESTDTSEPVEKTTNSVSSTKSAKEQGGTVSE</sequence>
<evidence type="ECO:0000313" key="3">
    <source>
        <dbReference type="Proteomes" id="UP000886787"/>
    </source>
</evidence>
<gene>
    <name evidence="2" type="ORF">IAD32_03370</name>
</gene>
<dbReference type="Proteomes" id="UP000886787">
    <property type="component" value="Unassembled WGS sequence"/>
</dbReference>
<comment type="caution">
    <text evidence="2">The sequence shown here is derived from an EMBL/GenBank/DDBJ whole genome shotgun (WGS) entry which is preliminary data.</text>
</comment>
<evidence type="ECO:0000313" key="2">
    <source>
        <dbReference type="EMBL" id="HIQ80310.1"/>
    </source>
</evidence>
<protein>
    <submittedName>
        <fullName evidence="2">Uncharacterized protein</fullName>
    </submittedName>
</protein>
<proteinExistence type="predicted"/>
<reference evidence="2" key="1">
    <citation type="submission" date="2020-10" db="EMBL/GenBank/DDBJ databases">
        <authorList>
            <person name="Gilroy R."/>
        </authorList>
    </citation>
    <scope>NUCLEOTIDE SEQUENCE</scope>
    <source>
        <strain evidence="2">ChiSjej1B19-3389</strain>
    </source>
</reference>
<organism evidence="2 3">
    <name type="scientific">Candidatus Scatavimonas merdigallinarum</name>
    <dbReference type="NCBI Taxonomy" id="2840914"/>
    <lineage>
        <taxon>Bacteria</taxon>
        <taxon>Bacillati</taxon>
        <taxon>Bacillota</taxon>
        <taxon>Clostridia</taxon>
        <taxon>Eubacteriales</taxon>
        <taxon>Oscillospiraceae</taxon>
        <taxon>Oscillospiraceae incertae sedis</taxon>
        <taxon>Candidatus Scatavimonas</taxon>
    </lineage>
</organism>
<accession>A0A9D0ZGV4</accession>